<evidence type="ECO:0000313" key="1">
    <source>
        <dbReference type="EMBL" id="RGL09846.1"/>
    </source>
</evidence>
<dbReference type="EMBL" id="QSRJ01000007">
    <property type="protein sequence ID" value="RGL09846.1"/>
    <property type="molecule type" value="Genomic_DNA"/>
</dbReference>
<accession>A0A3E4QRP0</accession>
<dbReference type="AlphaFoldDB" id="A0A3E4QRP0"/>
<dbReference type="RefSeq" id="WP_117679693.1">
    <property type="nucleotide sequence ID" value="NZ_QSRJ01000007.1"/>
</dbReference>
<proteinExistence type="predicted"/>
<organism evidence="1 2">
    <name type="scientific">Collinsella tanakaei</name>
    <dbReference type="NCBI Taxonomy" id="626935"/>
    <lineage>
        <taxon>Bacteria</taxon>
        <taxon>Bacillati</taxon>
        <taxon>Actinomycetota</taxon>
        <taxon>Coriobacteriia</taxon>
        <taxon>Coriobacteriales</taxon>
        <taxon>Coriobacteriaceae</taxon>
        <taxon>Collinsella</taxon>
    </lineage>
</organism>
<gene>
    <name evidence="1" type="ORF">DXC81_06400</name>
</gene>
<protein>
    <submittedName>
        <fullName evidence="1">Uncharacterized protein</fullName>
    </submittedName>
</protein>
<dbReference type="Proteomes" id="UP000260943">
    <property type="component" value="Unassembled WGS sequence"/>
</dbReference>
<comment type="caution">
    <text evidence="1">The sequence shown here is derived from an EMBL/GenBank/DDBJ whole genome shotgun (WGS) entry which is preliminary data.</text>
</comment>
<name>A0A3E4QRP0_9ACTN</name>
<reference evidence="1 2" key="1">
    <citation type="submission" date="2018-08" db="EMBL/GenBank/DDBJ databases">
        <title>A genome reference for cultivated species of the human gut microbiota.</title>
        <authorList>
            <person name="Zou Y."/>
            <person name="Xue W."/>
            <person name="Luo G."/>
        </authorList>
    </citation>
    <scope>NUCLEOTIDE SEQUENCE [LARGE SCALE GENOMIC DNA]</scope>
    <source>
        <strain evidence="1 2">TF08-14</strain>
    </source>
</reference>
<evidence type="ECO:0000313" key="2">
    <source>
        <dbReference type="Proteomes" id="UP000260943"/>
    </source>
</evidence>
<sequence length="155" mass="16280">MTANSQQQENQPGYLSPELDRMSCDMMGEFLDALAEGDVPGVVACVEDAGGNRAAVAFSEDGDEACLNAADDFVVSAGRNGSPEDGVGPAVRYAILYLGCIQEMDGAYNDAMITVFGEKGSASAYSAFTLVKGMGQGENFMWSDPEPAGEEQLLL</sequence>